<evidence type="ECO:0000313" key="1">
    <source>
        <dbReference type="EMBL" id="PTQ41665.1"/>
    </source>
</evidence>
<dbReference type="Gene3D" id="3.40.50.1820">
    <property type="entry name" value="alpha/beta hydrolase"/>
    <property type="match status" value="1"/>
</dbReference>
<accession>A0A2R6X6D1</accession>
<dbReference type="AlphaFoldDB" id="A0A2R6X6D1"/>
<dbReference type="InterPro" id="IPR029058">
    <property type="entry name" value="AB_hydrolase_fold"/>
</dbReference>
<sequence>MIFFRYHSLSPPEYDLRRIPAMPMLLVYGGTDGLADADDVQLFLKSITFSPQELFLPDYGHLDLLVGTRSNVDIYPTVLDFLAKPDA</sequence>
<dbReference type="OMA" id="IFFRYHS"/>
<proteinExistence type="predicted"/>
<name>A0A2R6X6D1_MARPO</name>
<dbReference type="SUPFAM" id="SSF53474">
    <property type="entry name" value="alpha/beta-Hydrolases"/>
    <property type="match status" value="1"/>
</dbReference>
<evidence type="ECO:0008006" key="3">
    <source>
        <dbReference type="Google" id="ProtNLM"/>
    </source>
</evidence>
<reference evidence="2" key="1">
    <citation type="journal article" date="2017" name="Cell">
        <title>Insights into land plant evolution garnered from the Marchantia polymorpha genome.</title>
        <authorList>
            <person name="Bowman J.L."/>
            <person name="Kohchi T."/>
            <person name="Yamato K.T."/>
            <person name="Jenkins J."/>
            <person name="Shu S."/>
            <person name="Ishizaki K."/>
            <person name="Yamaoka S."/>
            <person name="Nishihama R."/>
            <person name="Nakamura Y."/>
            <person name="Berger F."/>
            <person name="Adam C."/>
            <person name="Aki S.S."/>
            <person name="Althoff F."/>
            <person name="Araki T."/>
            <person name="Arteaga-Vazquez M.A."/>
            <person name="Balasubrmanian S."/>
            <person name="Barry K."/>
            <person name="Bauer D."/>
            <person name="Boehm C.R."/>
            <person name="Briginshaw L."/>
            <person name="Caballero-Perez J."/>
            <person name="Catarino B."/>
            <person name="Chen F."/>
            <person name="Chiyoda S."/>
            <person name="Chovatia M."/>
            <person name="Davies K.M."/>
            <person name="Delmans M."/>
            <person name="Demura T."/>
            <person name="Dierschke T."/>
            <person name="Dolan L."/>
            <person name="Dorantes-Acosta A.E."/>
            <person name="Eklund D.M."/>
            <person name="Florent S.N."/>
            <person name="Flores-Sandoval E."/>
            <person name="Fujiyama A."/>
            <person name="Fukuzawa H."/>
            <person name="Galik B."/>
            <person name="Grimanelli D."/>
            <person name="Grimwood J."/>
            <person name="Grossniklaus U."/>
            <person name="Hamada T."/>
            <person name="Haseloff J."/>
            <person name="Hetherington A.J."/>
            <person name="Higo A."/>
            <person name="Hirakawa Y."/>
            <person name="Hundley H.N."/>
            <person name="Ikeda Y."/>
            <person name="Inoue K."/>
            <person name="Inoue S.I."/>
            <person name="Ishida S."/>
            <person name="Jia Q."/>
            <person name="Kakita M."/>
            <person name="Kanazawa T."/>
            <person name="Kawai Y."/>
            <person name="Kawashima T."/>
            <person name="Kennedy M."/>
            <person name="Kinose K."/>
            <person name="Kinoshita T."/>
            <person name="Kohara Y."/>
            <person name="Koide E."/>
            <person name="Komatsu K."/>
            <person name="Kopischke S."/>
            <person name="Kubo M."/>
            <person name="Kyozuka J."/>
            <person name="Lagercrantz U."/>
            <person name="Lin S.S."/>
            <person name="Lindquist E."/>
            <person name="Lipzen A.M."/>
            <person name="Lu C.W."/>
            <person name="De Luna E."/>
            <person name="Martienssen R.A."/>
            <person name="Minamino N."/>
            <person name="Mizutani M."/>
            <person name="Mizutani M."/>
            <person name="Mochizuki N."/>
            <person name="Monte I."/>
            <person name="Mosher R."/>
            <person name="Nagasaki H."/>
            <person name="Nakagami H."/>
            <person name="Naramoto S."/>
            <person name="Nishitani K."/>
            <person name="Ohtani M."/>
            <person name="Okamoto T."/>
            <person name="Okumura M."/>
            <person name="Phillips J."/>
            <person name="Pollak B."/>
            <person name="Reinders A."/>
            <person name="Rovekamp M."/>
            <person name="Sano R."/>
            <person name="Sawa S."/>
            <person name="Schmid M.W."/>
            <person name="Shirakawa M."/>
            <person name="Solano R."/>
            <person name="Spunde A."/>
            <person name="Suetsugu N."/>
            <person name="Sugano S."/>
            <person name="Sugiyama A."/>
            <person name="Sun R."/>
            <person name="Suzuki Y."/>
            <person name="Takenaka M."/>
            <person name="Takezawa D."/>
            <person name="Tomogane H."/>
            <person name="Tsuzuki M."/>
            <person name="Ueda T."/>
            <person name="Umeda M."/>
            <person name="Ward J.M."/>
            <person name="Watanabe Y."/>
            <person name="Yazaki K."/>
            <person name="Yokoyama R."/>
            <person name="Yoshitake Y."/>
            <person name="Yotsui I."/>
            <person name="Zachgo S."/>
            <person name="Schmutz J."/>
        </authorList>
    </citation>
    <scope>NUCLEOTIDE SEQUENCE [LARGE SCALE GENOMIC DNA]</scope>
    <source>
        <strain evidence="2">Tak-1</strain>
    </source>
</reference>
<protein>
    <recommendedName>
        <fullName evidence="3">AB hydrolase-1 domain-containing protein</fullName>
    </recommendedName>
</protein>
<dbReference type="EMBL" id="KZ772705">
    <property type="protein sequence ID" value="PTQ41665.1"/>
    <property type="molecule type" value="Genomic_DNA"/>
</dbReference>
<dbReference type="PANTHER" id="PTHR11005">
    <property type="entry name" value="LYSOSOMAL ACID LIPASE-RELATED"/>
    <property type="match status" value="1"/>
</dbReference>
<organism evidence="1 2">
    <name type="scientific">Marchantia polymorpha</name>
    <name type="common">Common liverwort</name>
    <name type="synonym">Marchantia aquatica</name>
    <dbReference type="NCBI Taxonomy" id="3197"/>
    <lineage>
        <taxon>Eukaryota</taxon>
        <taxon>Viridiplantae</taxon>
        <taxon>Streptophyta</taxon>
        <taxon>Embryophyta</taxon>
        <taxon>Marchantiophyta</taxon>
        <taxon>Marchantiopsida</taxon>
        <taxon>Marchantiidae</taxon>
        <taxon>Marchantiales</taxon>
        <taxon>Marchantiaceae</taxon>
        <taxon>Marchantia</taxon>
    </lineage>
</organism>
<dbReference type="OrthoDB" id="9974421at2759"/>
<dbReference type="Proteomes" id="UP000244005">
    <property type="component" value="Unassembled WGS sequence"/>
</dbReference>
<keyword evidence="2" id="KW-1185">Reference proteome</keyword>
<evidence type="ECO:0000313" key="2">
    <source>
        <dbReference type="Proteomes" id="UP000244005"/>
    </source>
</evidence>
<gene>
    <name evidence="1" type="ORF">MARPO_0033s0074</name>
</gene>